<sequence length="127" mass="13875">MSDSDTRLGTGIGCMILTQAEKRGDNIQAFAAPLGRFQGISCGAPSRSLLRTGRQSAEWSSKERAEPRTSQPERRCIVNAMSACNVSNCDFGITFARYDILSSIVVVKQILMMRTLEQNGALFSLPL</sequence>
<evidence type="ECO:0000313" key="3">
    <source>
        <dbReference type="Proteomes" id="UP000091918"/>
    </source>
</evidence>
<name>A0A1B7P662_9EURO</name>
<protein>
    <submittedName>
        <fullName evidence="2">Uncharacterized protein</fullName>
    </submittedName>
</protein>
<dbReference type="EMBL" id="LGUA01000073">
    <property type="protein sequence ID" value="OAX84483.1"/>
    <property type="molecule type" value="Genomic_DNA"/>
</dbReference>
<accession>A0A1B7P662</accession>
<reference evidence="2 3" key="1">
    <citation type="submission" date="2015-07" db="EMBL/GenBank/DDBJ databases">
        <title>Emmonsia species relationships and genome sequence.</title>
        <authorList>
            <person name="Cuomo C.A."/>
            <person name="Schwartz I.S."/>
            <person name="Kenyon C."/>
            <person name="de Hoog G.S."/>
            <person name="Govender N.P."/>
            <person name="Botha A."/>
            <person name="Moreno L."/>
            <person name="de Vries M."/>
            <person name="Munoz J.F."/>
            <person name="Stielow J.B."/>
        </authorList>
    </citation>
    <scope>NUCLEOTIDE SEQUENCE [LARGE SCALE GENOMIC DNA]</scope>
    <source>
        <strain evidence="2 3">CBS 136260</strain>
    </source>
</reference>
<proteinExistence type="predicted"/>
<gene>
    <name evidence="2" type="ORF">ACJ72_01154</name>
</gene>
<organism evidence="2 3">
    <name type="scientific">Emergomyces africanus</name>
    <dbReference type="NCBI Taxonomy" id="1955775"/>
    <lineage>
        <taxon>Eukaryota</taxon>
        <taxon>Fungi</taxon>
        <taxon>Dikarya</taxon>
        <taxon>Ascomycota</taxon>
        <taxon>Pezizomycotina</taxon>
        <taxon>Eurotiomycetes</taxon>
        <taxon>Eurotiomycetidae</taxon>
        <taxon>Onygenales</taxon>
        <taxon>Ajellomycetaceae</taxon>
        <taxon>Emergomyces</taxon>
    </lineage>
</organism>
<feature type="compositionally biased region" description="Basic and acidic residues" evidence="1">
    <location>
        <begin position="60"/>
        <end position="72"/>
    </location>
</feature>
<evidence type="ECO:0000313" key="2">
    <source>
        <dbReference type="EMBL" id="OAX84483.1"/>
    </source>
</evidence>
<dbReference type="AlphaFoldDB" id="A0A1B7P662"/>
<evidence type="ECO:0000256" key="1">
    <source>
        <dbReference type="SAM" id="MobiDB-lite"/>
    </source>
</evidence>
<comment type="caution">
    <text evidence="2">The sequence shown here is derived from an EMBL/GenBank/DDBJ whole genome shotgun (WGS) entry which is preliminary data.</text>
</comment>
<keyword evidence="3" id="KW-1185">Reference proteome</keyword>
<dbReference type="Proteomes" id="UP000091918">
    <property type="component" value="Unassembled WGS sequence"/>
</dbReference>
<feature type="region of interest" description="Disordered" evidence="1">
    <location>
        <begin position="46"/>
        <end position="72"/>
    </location>
</feature>